<name>A0A1M6U5S4_9BACT</name>
<feature type="transmembrane region" description="Helical" evidence="7">
    <location>
        <begin position="365"/>
        <end position="387"/>
    </location>
</feature>
<dbReference type="RefSeq" id="WP_073304040.1">
    <property type="nucleotide sequence ID" value="NZ_FRAW01000012.1"/>
</dbReference>
<evidence type="ECO:0000256" key="1">
    <source>
        <dbReference type="ARBA" id="ARBA00004651"/>
    </source>
</evidence>
<dbReference type="InterPro" id="IPR003838">
    <property type="entry name" value="ABC3_permease_C"/>
</dbReference>
<dbReference type="EMBL" id="FRAW01000012">
    <property type="protein sequence ID" value="SHK64520.1"/>
    <property type="molecule type" value="Genomic_DNA"/>
</dbReference>
<keyword evidence="11" id="KW-1185">Reference proteome</keyword>
<evidence type="ECO:0000313" key="11">
    <source>
        <dbReference type="Proteomes" id="UP000184275"/>
    </source>
</evidence>
<keyword evidence="3 7" id="KW-0812">Transmembrane</keyword>
<keyword evidence="2" id="KW-1003">Cell membrane</keyword>
<keyword evidence="4 7" id="KW-1133">Transmembrane helix</keyword>
<dbReference type="InterPro" id="IPR050250">
    <property type="entry name" value="Macrolide_Exporter_MacB"/>
</dbReference>
<protein>
    <submittedName>
        <fullName evidence="10">Putative ABC transport system permease protein</fullName>
    </submittedName>
</protein>
<comment type="subcellular location">
    <subcellularLocation>
        <location evidence="1">Cell membrane</location>
        <topology evidence="1">Multi-pass membrane protein</topology>
    </subcellularLocation>
</comment>
<evidence type="ECO:0000256" key="7">
    <source>
        <dbReference type="SAM" id="Phobius"/>
    </source>
</evidence>
<keyword evidence="5 7" id="KW-0472">Membrane</keyword>
<evidence type="ECO:0000256" key="2">
    <source>
        <dbReference type="ARBA" id="ARBA00022475"/>
    </source>
</evidence>
<dbReference type="Pfam" id="PF02687">
    <property type="entry name" value="FtsX"/>
    <property type="match status" value="1"/>
</dbReference>
<dbReference type="PANTHER" id="PTHR30572:SF4">
    <property type="entry name" value="ABC TRANSPORTER PERMEASE YTRF"/>
    <property type="match status" value="1"/>
</dbReference>
<dbReference type="Proteomes" id="UP000184275">
    <property type="component" value="Unassembled WGS sequence"/>
</dbReference>
<feature type="transmembrane region" description="Helical" evidence="7">
    <location>
        <begin position="277"/>
        <end position="305"/>
    </location>
</feature>
<feature type="domain" description="MacB-like periplasmic core" evidence="9">
    <location>
        <begin position="21"/>
        <end position="239"/>
    </location>
</feature>
<evidence type="ECO:0000259" key="8">
    <source>
        <dbReference type="Pfam" id="PF02687"/>
    </source>
</evidence>
<reference evidence="11" key="1">
    <citation type="submission" date="2016-11" db="EMBL/GenBank/DDBJ databases">
        <authorList>
            <person name="Varghese N."/>
            <person name="Submissions S."/>
        </authorList>
    </citation>
    <scope>NUCLEOTIDE SEQUENCE [LARGE SCALE GENOMIC DNA]</scope>
    <source>
        <strain evidence="11">UWOS</strain>
    </source>
</reference>
<proteinExistence type="inferred from homology"/>
<dbReference type="GO" id="GO:0022857">
    <property type="term" value="F:transmembrane transporter activity"/>
    <property type="evidence" value="ECO:0007669"/>
    <property type="project" value="TreeGrafter"/>
</dbReference>
<feature type="domain" description="ABC3 transporter permease C-terminal" evidence="8">
    <location>
        <begin position="284"/>
        <end position="397"/>
    </location>
</feature>
<dbReference type="PANTHER" id="PTHR30572">
    <property type="entry name" value="MEMBRANE COMPONENT OF TRANSPORTER-RELATED"/>
    <property type="match status" value="1"/>
</dbReference>
<feature type="transmembrane region" description="Helical" evidence="7">
    <location>
        <begin position="21"/>
        <end position="42"/>
    </location>
</feature>
<dbReference type="GO" id="GO:0005886">
    <property type="term" value="C:plasma membrane"/>
    <property type="evidence" value="ECO:0007669"/>
    <property type="project" value="UniProtKB-SubCell"/>
</dbReference>
<accession>A0A1M6U5S4</accession>
<feature type="transmembrane region" description="Helical" evidence="7">
    <location>
        <begin position="326"/>
        <end position="359"/>
    </location>
</feature>
<evidence type="ECO:0000256" key="4">
    <source>
        <dbReference type="ARBA" id="ARBA00022989"/>
    </source>
</evidence>
<evidence type="ECO:0000259" key="9">
    <source>
        <dbReference type="Pfam" id="PF12704"/>
    </source>
</evidence>
<evidence type="ECO:0000313" key="10">
    <source>
        <dbReference type="EMBL" id="SHK64520.1"/>
    </source>
</evidence>
<evidence type="ECO:0000256" key="6">
    <source>
        <dbReference type="ARBA" id="ARBA00038076"/>
    </source>
</evidence>
<dbReference type="AlphaFoldDB" id="A0A1M6U5S4"/>
<evidence type="ECO:0000256" key="5">
    <source>
        <dbReference type="ARBA" id="ARBA00023136"/>
    </source>
</evidence>
<dbReference type="InterPro" id="IPR025857">
    <property type="entry name" value="MacB_PCD"/>
</dbReference>
<dbReference type="Pfam" id="PF12704">
    <property type="entry name" value="MacB_PCD"/>
    <property type="match status" value="1"/>
</dbReference>
<organism evidence="10 11">
    <name type="scientific">Fibrobacter intestinalis</name>
    <dbReference type="NCBI Taxonomy" id="28122"/>
    <lineage>
        <taxon>Bacteria</taxon>
        <taxon>Pseudomonadati</taxon>
        <taxon>Fibrobacterota</taxon>
        <taxon>Fibrobacteria</taxon>
        <taxon>Fibrobacterales</taxon>
        <taxon>Fibrobacteraceae</taxon>
        <taxon>Fibrobacter</taxon>
    </lineage>
</organism>
<evidence type="ECO:0000256" key="3">
    <source>
        <dbReference type="ARBA" id="ARBA00022692"/>
    </source>
</evidence>
<sequence length="404" mass="44133">MNPTTLIKIAFRALLRNRMRTFLSVLGIVIGVAAVITMVAMGEGSKRSIKEKITAMGTNAIVVMPNVERRGGIQLDASSSTQTLEEEDVVALRHQARYINGVSPVVTANGQAIAGNKNESVSLTGISTDYLKIRNYEIENGVMFDDSADRIAKVCVIGQTVVSTLFPDTDPIGKTIRYKNIPLKVIGTLKAKGSGDFGQDQDEVIFAPYQTVMKRFNATTDIRTIYANSIGEGYAAKASEEILSILKERRSWSGEKEPFRVHTQEEMIEMITSTSDLLSLVLTAIAGISLLVGGIGIMNIMYVSVTERTREIGLRMAIGARGRDILLQFLFESVMISLLGGLVGILLGSGATAFIRWILNWPMSITLSSVLVSFGVCFVTGVFFGWYPARKASRLDPIEALRFE</sequence>
<comment type="similarity">
    <text evidence="6">Belongs to the ABC-4 integral membrane protein family.</text>
</comment>
<gene>
    <name evidence="10" type="ORF">SAMN05720469_11260</name>
</gene>